<sequence length="134" mass="15710">MTRQRFKNVLLVAPDNCPRRLAAEYDYVKHIADTSRIFPVIFEMKPDLILFDYEYIKTDIERIVRRLRMNAFYKKTKICCYKLKPHTETDELLKAIGVNNFIYPEDLLADTAEKVSIFTAILDASLMRVLAKTT</sequence>
<accession>A0ABP9G4G2</accession>
<keyword evidence="2" id="KW-1185">Reference proteome</keyword>
<protein>
    <recommendedName>
        <fullName evidence="3">Response regulatory domain-containing protein</fullName>
    </recommendedName>
</protein>
<dbReference type="RefSeq" id="WP_345333329.1">
    <property type="nucleotide sequence ID" value="NZ_BAABJI010000004.1"/>
</dbReference>
<dbReference type="EMBL" id="BAABJI010000004">
    <property type="protein sequence ID" value="GAA4927518.1"/>
    <property type="molecule type" value="Genomic_DNA"/>
</dbReference>
<evidence type="ECO:0000313" key="2">
    <source>
        <dbReference type="Proteomes" id="UP001501436"/>
    </source>
</evidence>
<comment type="caution">
    <text evidence="1">The sequence shown here is derived from an EMBL/GenBank/DDBJ whole genome shotgun (WGS) entry which is preliminary data.</text>
</comment>
<proteinExistence type="predicted"/>
<evidence type="ECO:0008006" key="3">
    <source>
        <dbReference type="Google" id="ProtNLM"/>
    </source>
</evidence>
<reference evidence="2" key="1">
    <citation type="journal article" date="2019" name="Int. J. Syst. Evol. Microbiol.">
        <title>The Global Catalogue of Microorganisms (GCM) 10K type strain sequencing project: providing services to taxonomists for standard genome sequencing and annotation.</title>
        <authorList>
            <consortium name="The Broad Institute Genomics Platform"/>
            <consortium name="The Broad Institute Genome Sequencing Center for Infectious Disease"/>
            <person name="Wu L."/>
            <person name="Ma J."/>
        </authorList>
    </citation>
    <scope>NUCLEOTIDE SEQUENCE [LARGE SCALE GENOMIC DNA]</scope>
    <source>
        <strain evidence="2">JCM 18283</strain>
    </source>
</reference>
<organism evidence="1 2">
    <name type="scientific">Mucilaginibacter defluvii</name>
    <dbReference type="NCBI Taxonomy" id="1196019"/>
    <lineage>
        <taxon>Bacteria</taxon>
        <taxon>Pseudomonadati</taxon>
        <taxon>Bacteroidota</taxon>
        <taxon>Sphingobacteriia</taxon>
        <taxon>Sphingobacteriales</taxon>
        <taxon>Sphingobacteriaceae</taxon>
        <taxon>Mucilaginibacter</taxon>
    </lineage>
</organism>
<name>A0ABP9G4G2_9SPHI</name>
<dbReference type="Proteomes" id="UP001501436">
    <property type="component" value="Unassembled WGS sequence"/>
</dbReference>
<evidence type="ECO:0000313" key="1">
    <source>
        <dbReference type="EMBL" id="GAA4927518.1"/>
    </source>
</evidence>
<gene>
    <name evidence="1" type="ORF">GCM10023313_35070</name>
</gene>